<gene>
    <name evidence="1" type="ORF">PENANT_c003G02450</name>
</gene>
<evidence type="ECO:0000313" key="1">
    <source>
        <dbReference type="EMBL" id="OQD88993.1"/>
    </source>
</evidence>
<evidence type="ECO:0000313" key="2">
    <source>
        <dbReference type="Proteomes" id="UP000191672"/>
    </source>
</evidence>
<dbReference type="AlphaFoldDB" id="A0A1V6QIG4"/>
<name>A0A1V6QIG4_9EURO</name>
<comment type="caution">
    <text evidence="1">The sequence shown here is derived from an EMBL/GenBank/DDBJ whole genome shotgun (WGS) entry which is preliminary data.</text>
</comment>
<dbReference type="EMBL" id="MDYN01000003">
    <property type="protein sequence ID" value="OQD88993.1"/>
    <property type="molecule type" value="Genomic_DNA"/>
</dbReference>
<protein>
    <recommendedName>
        <fullName evidence="3">Prion-inhibition and propagation HeLo domain-containing protein</fullName>
    </recommendedName>
</protein>
<dbReference type="STRING" id="416450.A0A1V6QIG4"/>
<dbReference type="PANTHER" id="PTHR35391:SF7">
    <property type="entry name" value="C2H2-TYPE DOMAIN-CONTAINING PROTEIN"/>
    <property type="match status" value="1"/>
</dbReference>
<accession>A0A1V6QIG4</accession>
<proteinExistence type="predicted"/>
<evidence type="ECO:0008006" key="3">
    <source>
        <dbReference type="Google" id="ProtNLM"/>
    </source>
</evidence>
<dbReference type="PANTHER" id="PTHR35391">
    <property type="entry name" value="C2H2-TYPE DOMAIN-CONTAINING PROTEIN-RELATED"/>
    <property type="match status" value="1"/>
</dbReference>
<dbReference type="InterPro" id="IPR038305">
    <property type="entry name" value="HeLo_sf"/>
</dbReference>
<keyword evidence="2" id="KW-1185">Reference proteome</keyword>
<reference evidence="2" key="1">
    <citation type="journal article" date="2017" name="Nat. Microbiol.">
        <title>Global analysis of biosynthetic gene clusters reveals vast potential of secondary metabolite production in Penicillium species.</title>
        <authorList>
            <person name="Nielsen J.C."/>
            <person name="Grijseels S."/>
            <person name="Prigent S."/>
            <person name="Ji B."/>
            <person name="Dainat J."/>
            <person name="Nielsen K.F."/>
            <person name="Frisvad J.C."/>
            <person name="Workman M."/>
            <person name="Nielsen J."/>
        </authorList>
    </citation>
    <scope>NUCLEOTIDE SEQUENCE [LARGE SCALE GENOMIC DNA]</scope>
    <source>
        <strain evidence="2">IBT 31811</strain>
    </source>
</reference>
<organism evidence="1 2">
    <name type="scientific">Penicillium antarcticum</name>
    <dbReference type="NCBI Taxonomy" id="416450"/>
    <lineage>
        <taxon>Eukaryota</taxon>
        <taxon>Fungi</taxon>
        <taxon>Dikarya</taxon>
        <taxon>Ascomycota</taxon>
        <taxon>Pezizomycotina</taxon>
        <taxon>Eurotiomycetes</taxon>
        <taxon>Eurotiomycetidae</taxon>
        <taxon>Eurotiales</taxon>
        <taxon>Aspergillaceae</taxon>
        <taxon>Penicillium</taxon>
    </lineage>
</organism>
<dbReference type="Gene3D" id="1.20.120.1020">
    <property type="entry name" value="Prion-inhibition and propagation, HeLo domain"/>
    <property type="match status" value="1"/>
</dbReference>
<sequence>MVTVSELVRSCLTKFTFLVASPALFEHVEEISLQLWKDEMGRLRIWSANIGAHQRGQSSLDFRLRDASHIKSQTINLLQGLEDLLNDLKEVLEEASDDESPENVEIPEDDDTTEIQQIHKDIVETIHHLYRMSMIIRTPAHHDRLLGTDKLDAQPFKHWAHKRCC</sequence>
<dbReference type="Proteomes" id="UP000191672">
    <property type="component" value="Unassembled WGS sequence"/>
</dbReference>